<keyword evidence="3" id="KW-1185">Reference proteome</keyword>
<dbReference type="OrthoDB" id="5095558at2759"/>
<evidence type="ECO:0000313" key="2">
    <source>
        <dbReference type="EMBL" id="KAF4454117.1"/>
    </source>
</evidence>
<reference evidence="2" key="1">
    <citation type="submission" date="2020-01" db="EMBL/GenBank/DDBJ databases">
        <title>Identification and distribution of gene clusters putatively required for synthesis of sphingolipid metabolism inhibitors in phylogenetically diverse species of the filamentous fungus Fusarium.</title>
        <authorList>
            <person name="Kim H.-S."/>
            <person name="Busman M."/>
            <person name="Brown D.W."/>
            <person name="Divon H."/>
            <person name="Uhlig S."/>
            <person name="Proctor R.H."/>
        </authorList>
    </citation>
    <scope>NUCLEOTIDE SEQUENCE</scope>
    <source>
        <strain evidence="2">NRRL 53441</strain>
    </source>
</reference>
<feature type="region of interest" description="Disordered" evidence="1">
    <location>
        <begin position="177"/>
        <end position="254"/>
    </location>
</feature>
<protein>
    <submittedName>
        <fullName evidence="2">Uncharacterized protein</fullName>
    </submittedName>
</protein>
<evidence type="ECO:0000256" key="1">
    <source>
        <dbReference type="SAM" id="MobiDB-lite"/>
    </source>
</evidence>
<feature type="region of interest" description="Disordered" evidence="1">
    <location>
        <begin position="113"/>
        <end position="149"/>
    </location>
</feature>
<accession>A0A8H4KN04</accession>
<feature type="compositionally biased region" description="Basic residues" evidence="1">
    <location>
        <begin position="124"/>
        <end position="135"/>
    </location>
</feature>
<sequence length="436" mass="49111">MGTKKSDPSFIMTGSRSDDFVDSLRALFEEAGGNGRDAQVEFVHLRSIIIEFVANCARMTSAKARARCNLTFTDGKEPKTILAFTPSKFDLAEKRVQLDAAGTGEEFTNILQTLIDEQKDPRRGPKTKSVNKKRPNTSPPESPGNKAQKRIKWLASGKNKKNASDFLVPNTEQQSYDHIATKPPGNEGTPSKVDPKTTDSMDTDSGLVLSISKSEEMDTQQKPLEENEHQKSASSKPPYDREDTDMEDTPDANAKALPVYCPSYVLEVVAAAKEIAANQWNEFKPKLLEMLGQMHVESTPEEHEAALERLQLAIARTEPERSLIPADTWKMYEKKLIEQTKKGLFDYCWSTRQYRIGRIIYLNEEEAVMESKDWERLRKAARLWAILTETTSRKPAEVVREEADAWLIKKLGDISFLERLFACKKHLGALKGPGEE</sequence>
<name>A0A8H4KN04_9HYPO</name>
<dbReference type="EMBL" id="JAADJG010000133">
    <property type="protein sequence ID" value="KAF4454117.1"/>
    <property type="molecule type" value="Genomic_DNA"/>
</dbReference>
<gene>
    <name evidence="2" type="ORF">F53441_3303</name>
</gene>
<proteinExistence type="predicted"/>
<evidence type="ECO:0000313" key="3">
    <source>
        <dbReference type="Proteomes" id="UP000605986"/>
    </source>
</evidence>
<dbReference type="Proteomes" id="UP000605986">
    <property type="component" value="Unassembled WGS sequence"/>
</dbReference>
<dbReference type="AlphaFoldDB" id="A0A8H4KN04"/>
<comment type="caution">
    <text evidence="2">The sequence shown here is derived from an EMBL/GenBank/DDBJ whole genome shotgun (WGS) entry which is preliminary data.</text>
</comment>
<organism evidence="2 3">
    <name type="scientific">Fusarium austroafricanum</name>
    <dbReference type="NCBI Taxonomy" id="2364996"/>
    <lineage>
        <taxon>Eukaryota</taxon>
        <taxon>Fungi</taxon>
        <taxon>Dikarya</taxon>
        <taxon>Ascomycota</taxon>
        <taxon>Pezizomycotina</taxon>
        <taxon>Sordariomycetes</taxon>
        <taxon>Hypocreomycetidae</taxon>
        <taxon>Hypocreales</taxon>
        <taxon>Nectriaceae</taxon>
        <taxon>Fusarium</taxon>
        <taxon>Fusarium concolor species complex</taxon>
    </lineage>
</organism>